<evidence type="ECO:0000313" key="1">
    <source>
        <dbReference type="EMBL" id="TNV86387.1"/>
    </source>
</evidence>
<dbReference type="EMBL" id="RRYP01001118">
    <property type="protein sequence ID" value="TNV86387.1"/>
    <property type="molecule type" value="Genomic_DNA"/>
</dbReference>
<dbReference type="Proteomes" id="UP000785679">
    <property type="component" value="Unassembled WGS sequence"/>
</dbReference>
<proteinExistence type="predicted"/>
<reference evidence="1" key="1">
    <citation type="submission" date="2019-06" db="EMBL/GenBank/DDBJ databases">
        <authorList>
            <person name="Zheng W."/>
        </authorList>
    </citation>
    <scope>NUCLEOTIDE SEQUENCE</scope>
    <source>
        <strain evidence="1">QDHG01</strain>
    </source>
</reference>
<keyword evidence="2" id="KW-1185">Reference proteome</keyword>
<evidence type="ECO:0000313" key="2">
    <source>
        <dbReference type="Proteomes" id="UP000785679"/>
    </source>
</evidence>
<gene>
    <name evidence="1" type="ORF">FGO68_gene14062</name>
</gene>
<sequence>MRLIGNSFLVYLQFSQHVLVLQYQLDLFSFLFVTIPLPPPFRRGPNGTESHFGLPLLRIMLEYAPGDSPPSPFQVCL</sequence>
<organism evidence="1 2">
    <name type="scientific">Halteria grandinella</name>
    <dbReference type="NCBI Taxonomy" id="5974"/>
    <lineage>
        <taxon>Eukaryota</taxon>
        <taxon>Sar</taxon>
        <taxon>Alveolata</taxon>
        <taxon>Ciliophora</taxon>
        <taxon>Intramacronucleata</taxon>
        <taxon>Spirotrichea</taxon>
        <taxon>Stichotrichia</taxon>
        <taxon>Sporadotrichida</taxon>
        <taxon>Halteriidae</taxon>
        <taxon>Halteria</taxon>
    </lineage>
</organism>
<accession>A0A8J8T8I1</accession>
<protein>
    <submittedName>
        <fullName evidence="1">Uncharacterized protein</fullName>
    </submittedName>
</protein>
<name>A0A8J8T8I1_HALGN</name>
<comment type="caution">
    <text evidence="1">The sequence shown here is derived from an EMBL/GenBank/DDBJ whole genome shotgun (WGS) entry which is preliminary data.</text>
</comment>
<dbReference type="AlphaFoldDB" id="A0A8J8T8I1"/>